<dbReference type="PANTHER" id="PTHR43798">
    <property type="entry name" value="MONOACYLGLYCEROL LIPASE"/>
    <property type="match status" value="1"/>
</dbReference>
<dbReference type="EMBL" id="CP022684">
    <property type="protein sequence ID" value="AUM11237.1"/>
    <property type="molecule type" value="Genomic_DNA"/>
</dbReference>
<reference evidence="5" key="1">
    <citation type="submission" date="2017-08" db="EMBL/GenBank/DDBJ databases">
        <title>Direct submision.</title>
        <authorList>
            <person name="Kim S.-J."/>
            <person name="Rhee S.-K."/>
        </authorList>
    </citation>
    <scope>NUCLEOTIDE SEQUENCE [LARGE SCALE GENOMIC DNA]</scope>
    <source>
        <strain evidence="5">GI5</strain>
    </source>
</reference>
<dbReference type="GO" id="GO:0016020">
    <property type="term" value="C:membrane"/>
    <property type="evidence" value="ECO:0007669"/>
    <property type="project" value="TreeGrafter"/>
</dbReference>
<evidence type="ECO:0000313" key="4">
    <source>
        <dbReference type="EMBL" id="AUM11237.1"/>
    </source>
</evidence>
<evidence type="ECO:0000256" key="2">
    <source>
        <dbReference type="ARBA" id="ARBA00022801"/>
    </source>
</evidence>
<dbReference type="Proteomes" id="UP000235116">
    <property type="component" value="Chromosome"/>
</dbReference>
<keyword evidence="2" id="KW-0378">Hydrolase</keyword>
<evidence type="ECO:0000259" key="3">
    <source>
        <dbReference type="Pfam" id="PF00561"/>
    </source>
</evidence>
<dbReference type="InterPro" id="IPR000073">
    <property type="entry name" value="AB_hydrolase_1"/>
</dbReference>
<dbReference type="SUPFAM" id="SSF53474">
    <property type="entry name" value="alpha/beta-Hydrolases"/>
    <property type="match status" value="1"/>
</dbReference>
<dbReference type="Pfam" id="PF00561">
    <property type="entry name" value="Abhydrolase_1"/>
    <property type="match status" value="1"/>
</dbReference>
<dbReference type="PANTHER" id="PTHR43798:SF14">
    <property type="entry name" value="SERINE HYDROLASE-LIKE PROTEIN DDB_G0286239"/>
    <property type="match status" value="1"/>
</dbReference>
<gene>
    <name evidence="4" type="ORF">Kalk_01795</name>
</gene>
<accession>A0A2K9LG79</accession>
<keyword evidence="5" id="KW-1185">Reference proteome</keyword>
<sequence>MLTEEIRIDVAGHELAAKQWGDADKPAIIALHGWLDNAATYDRLAPMLSDYRIIALDFVGHGFSSHRPEGIRYHMLDNIDDVIGLADGLELERFILMGHSMGAGVSTMLAGAFPERVQKLILIEGIGTNTSAPADAPSILRTAVADMRKAGAKRKPVYETREEAVQARMKGIGGISYEASMSLCGRGLQEVAGGFTWRSDPRLKMSSAIRLTEDMVRAYLKKLCMPALLVTGRHSFFAANDILAKRASLIPGLEHVDLDGNHHLHLEPTTYKPVVSVVRQFLEK</sequence>
<dbReference type="Gene3D" id="3.40.50.1820">
    <property type="entry name" value="alpha/beta hydrolase"/>
    <property type="match status" value="1"/>
</dbReference>
<dbReference type="InterPro" id="IPR029058">
    <property type="entry name" value="AB_hydrolase_fold"/>
</dbReference>
<name>A0A2K9LG79_9GAMM</name>
<dbReference type="KEGG" id="kak:Kalk_01795"/>
<dbReference type="AlphaFoldDB" id="A0A2K9LG79"/>
<evidence type="ECO:0000313" key="5">
    <source>
        <dbReference type="Proteomes" id="UP000235116"/>
    </source>
</evidence>
<dbReference type="RefSeq" id="WP_101892577.1">
    <property type="nucleotide sequence ID" value="NZ_CP022684.1"/>
</dbReference>
<dbReference type="PRINTS" id="PR00111">
    <property type="entry name" value="ABHYDROLASE"/>
</dbReference>
<comment type="similarity">
    <text evidence="1">Belongs to the AB hydrolase superfamily.</text>
</comment>
<feature type="domain" description="AB hydrolase-1" evidence="3">
    <location>
        <begin position="26"/>
        <end position="267"/>
    </location>
</feature>
<organism evidence="4 5">
    <name type="scientific">Ketobacter alkanivorans</name>
    <dbReference type="NCBI Taxonomy" id="1917421"/>
    <lineage>
        <taxon>Bacteria</taxon>
        <taxon>Pseudomonadati</taxon>
        <taxon>Pseudomonadota</taxon>
        <taxon>Gammaproteobacteria</taxon>
        <taxon>Pseudomonadales</taxon>
        <taxon>Ketobacteraceae</taxon>
        <taxon>Ketobacter</taxon>
    </lineage>
</organism>
<protein>
    <recommendedName>
        <fullName evidence="3">AB hydrolase-1 domain-containing protein</fullName>
    </recommendedName>
</protein>
<proteinExistence type="inferred from homology"/>
<dbReference type="OrthoDB" id="149912at2"/>
<dbReference type="InterPro" id="IPR050266">
    <property type="entry name" value="AB_hydrolase_sf"/>
</dbReference>
<dbReference type="GO" id="GO:0016787">
    <property type="term" value="F:hydrolase activity"/>
    <property type="evidence" value="ECO:0007669"/>
    <property type="project" value="UniProtKB-KW"/>
</dbReference>
<evidence type="ECO:0000256" key="1">
    <source>
        <dbReference type="ARBA" id="ARBA00008645"/>
    </source>
</evidence>